<feature type="transmembrane region" description="Helical" evidence="1">
    <location>
        <begin position="9"/>
        <end position="27"/>
    </location>
</feature>
<feature type="transmembrane region" description="Helical" evidence="1">
    <location>
        <begin position="39"/>
        <end position="62"/>
    </location>
</feature>
<evidence type="ECO:0000313" key="3">
    <source>
        <dbReference type="EMBL" id="OPJ62368.1"/>
    </source>
</evidence>
<reference evidence="3 4" key="1">
    <citation type="submission" date="2017-03" db="EMBL/GenBank/DDBJ databases">
        <title>Genome sequence of Clostridium chromiireducens DSM 23318.</title>
        <authorList>
            <person name="Poehlein A."/>
            <person name="Daniel R."/>
        </authorList>
    </citation>
    <scope>NUCLEOTIDE SEQUENCE [LARGE SCALE GENOMIC DNA]</scope>
    <source>
        <strain evidence="3 4">DSM 23318</strain>
    </source>
</reference>
<keyword evidence="4" id="KW-1185">Reference proteome</keyword>
<keyword evidence="1" id="KW-0812">Transmembrane</keyword>
<organism evidence="3 4">
    <name type="scientific">Clostridium chromiireducens</name>
    <dbReference type="NCBI Taxonomy" id="225345"/>
    <lineage>
        <taxon>Bacteria</taxon>
        <taxon>Bacillati</taxon>
        <taxon>Bacillota</taxon>
        <taxon>Clostridia</taxon>
        <taxon>Eubacteriales</taxon>
        <taxon>Clostridiaceae</taxon>
        <taxon>Clostridium</taxon>
    </lineage>
</organism>
<name>A0A1V4IQQ6_9CLOT</name>
<dbReference type="InterPro" id="IPR052955">
    <property type="entry name" value="UPF0703_membrane_permease"/>
</dbReference>
<dbReference type="Pfam" id="PF21537">
    <property type="entry name" value="DUF1980_C"/>
    <property type="match status" value="1"/>
</dbReference>
<dbReference type="PANTHER" id="PTHR40047">
    <property type="entry name" value="UPF0703 PROTEIN YCGQ"/>
    <property type="match status" value="1"/>
</dbReference>
<keyword evidence="1" id="KW-0472">Membrane</keyword>
<comment type="caution">
    <text evidence="3">The sequence shown here is derived from an EMBL/GenBank/DDBJ whole genome shotgun (WGS) entry which is preliminary data.</text>
</comment>
<evidence type="ECO:0000256" key="1">
    <source>
        <dbReference type="SAM" id="Phobius"/>
    </source>
</evidence>
<keyword evidence="1" id="KW-1133">Transmembrane helix</keyword>
<accession>A0A1V4IQQ6</accession>
<dbReference type="AlphaFoldDB" id="A0A1V4IQQ6"/>
<dbReference type="Proteomes" id="UP000191056">
    <property type="component" value="Unassembled WGS sequence"/>
</dbReference>
<dbReference type="PANTHER" id="PTHR40047:SF1">
    <property type="entry name" value="UPF0703 PROTEIN YCGQ"/>
    <property type="match status" value="1"/>
</dbReference>
<protein>
    <recommendedName>
        <fullName evidence="2">DUF1980 domain-containing protein</fullName>
    </recommendedName>
</protein>
<dbReference type="EMBL" id="MZGT01000024">
    <property type="protein sequence ID" value="OPJ62368.1"/>
    <property type="molecule type" value="Genomic_DNA"/>
</dbReference>
<dbReference type="OrthoDB" id="9770408at2"/>
<feature type="domain" description="DUF1980" evidence="2">
    <location>
        <begin position="136"/>
        <end position="259"/>
    </location>
</feature>
<feature type="transmembrane region" description="Helical" evidence="1">
    <location>
        <begin position="74"/>
        <end position="91"/>
    </location>
</feature>
<evidence type="ECO:0000259" key="2">
    <source>
        <dbReference type="Pfam" id="PF21537"/>
    </source>
</evidence>
<dbReference type="InterPro" id="IPR048447">
    <property type="entry name" value="DUF1980_C"/>
</dbReference>
<sequence length="262" mass="30340">MKKFNFEEFLWFITLILLDLSVIYLVYTGKISSYIGNSLIKYMYITIIMISIITVSQIKNIFTSKGNGNIKMKLIPIILTIILGIISVNNLQTFRHSELDEDIRENRTSKIDRRSLYEHEFNYTFNKNKGNVNKDYKRNQESDINGNKQETIIIDDNNPMTIEDIRIKPEKYIGRKLEIHGFICKETYLNKNQFIIGKIIMNCCAADSKAVGLVGEYDQIENLSESENVKILGTLSTSTIKDENNVIHRIPVVKVEKIEIEK</sequence>
<evidence type="ECO:0000313" key="4">
    <source>
        <dbReference type="Proteomes" id="UP000191056"/>
    </source>
</evidence>
<dbReference type="STRING" id="225345.CLCHR_21040"/>
<gene>
    <name evidence="3" type="ORF">CLCHR_21040</name>
</gene>
<dbReference type="RefSeq" id="WP_079439659.1">
    <property type="nucleotide sequence ID" value="NZ_MZGT01000024.1"/>
</dbReference>
<proteinExistence type="predicted"/>